<accession>A0ABQ2UMS8</accession>
<evidence type="ECO:0000313" key="6">
    <source>
        <dbReference type="Proteomes" id="UP000649573"/>
    </source>
</evidence>
<evidence type="ECO:0000256" key="3">
    <source>
        <dbReference type="ARBA" id="ARBA00023163"/>
    </source>
</evidence>
<name>A0ABQ2UMS8_9PSEU</name>
<gene>
    <name evidence="5" type="ORF">GCM10010178_37240</name>
</gene>
<dbReference type="Gene3D" id="1.10.10.10">
    <property type="entry name" value="Winged helix-like DNA-binding domain superfamily/Winged helix DNA-binding domain"/>
    <property type="match status" value="1"/>
</dbReference>
<dbReference type="Proteomes" id="UP000649573">
    <property type="component" value="Unassembled WGS sequence"/>
</dbReference>
<dbReference type="SMART" id="SM00421">
    <property type="entry name" value="HTH_LUXR"/>
    <property type="match status" value="1"/>
</dbReference>
<comment type="caution">
    <text evidence="5">The sequence shown here is derived from an EMBL/GenBank/DDBJ whole genome shotgun (WGS) entry which is preliminary data.</text>
</comment>
<sequence>MDLLTAVEVIRAPLSETLPRLSAAFAGPVPHQALAELSANCSFAPFKVRGVSPGPPGSSVSIADLAALRPLVPARGSWQGRAVMAGVEVPVLAVSSDASEPAALMVLVRTEDTPVPEEHLKAAEALWDLVTAHREGLRNEAVPATLAVSRAAAAARAVAISDLGDVYGTALTALLGVLRDRSADDFSARTRAIDLAVTALVELRSRAELDRSLSEERAGDAFDRLAESLRRVLRGRGVRLDLGTPGAEEGADRVLPADVASTARAVVRSTVHAMLDDQRGVHRVHVGWKVTATVLRATVRDDGPGTLTCGNLDTRRIAERLGPLGGRGEIDAVPGWGTIVTIEIPLGSPESPREDPLTVLGARELEVLGQLARGRRNRDIAADLHISESTVKFHVANILDKLGVGSRGEAAALAHEWGAAR</sequence>
<dbReference type="PANTHER" id="PTHR44688">
    <property type="entry name" value="DNA-BINDING TRANSCRIPTIONAL ACTIVATOR DEVR_DOSR"/>
    <property type="match status" value="1"/>
</dbReference>
<dbReference type="RefSeq" id="WP_189254953.1">
    <property type="nucleotide sequence ID" value="NZ_BMRE01000014.1"/>
</dbReference>
<dbReference type="Pfam" id="PF00196">
    <property type="entry name" value="GerE"/>
    <property type="match status" value="1"/>
</dbReference>
<keyword evidence="1" id="KW-0805">Transcription regulation</keyword>
<dbReference type="PROSITE" id="PS50043">
    <property type="entry name" value="HTH_LUXR_2"/>
    <property type="match status" value="1"/>
</dbReference>
<evidence type="ECO:0000259" key="4">
    <source>
        <dbReference type="PROSITE" id="PS50043"/>
    </source>
</evidence>
<dbReference type="InterPro" id="IPR016032">
    <property type="entry name" value="Sig_transdc_resp-reg_C-effctor"/>
</dbReference>
<evidence type="ECO:0000313" key="5">
    <source>
        <dbReference type="EMBL" id="GGU41210.1"/>
    </source>
</evidence>
<dbReference type="PANTHER" id="PTHR44688:SF16">
    <property type="entry name" value="DNA-BINDING TRANSCRIPTIONAL ACTIVATOR DEVR_DOSR"/>
    <property type="match status" value="1"/>
</dbReference>
<evidence type="ECO:0000256" key="2">
    <source>
        <dbReference type="ARBA" id="ARBA00023125"/>
    </source>
</evidence>
<organism evidence="5 6">
    <name type="scientific">Lentzea flava</name>
    <dbReference type="NCBI Taxonomy" id="103732"/>
    <lineage>
        <taxon>Bacteria</taxon>
        <taxon>Bacillati</taxon>
        <taxon>Actinomycetota</taxon>
        <taxon>Actinomycetes</taxon>
        <taxon>Pseudonocardiales</taxon>
        <taxon>Pseudonocardiaceae</taxon>
        <taxon>Lentzea</taxon>
    </lineage>
</organism>
<dbReference type="InterPro" id="IPR036388">
    <property type="entry name" value="WH-like_DNA-bd_sf"/>
</dbReference>
<protein>
    <submittedName>
        <fullName evidence="5">Helix-turn-helix transcriptional regulator</fullName>
    </submittedName>
</protein>
<dbReference type="CDD" id="cd06170">
    <property type="entry name" value="LuxR_C_like"/>
    <property type="match status" value="1"/>
</dbReference>
<dbReference type="PROSITE" id="PS00622">
    <property type="entry name" value="HTH_LUXR_1"/>
    <property type="match status" value="1"/>
</dbReference>
<evidence type="ECO:0000256" key="1">
    <source>
        <dbReference type="ARBA" id="ARBA00023015"/>
    </source>
</evidence>
<dbReference type="SUPFAM" id="SSF46894">
    <property type="entry name" value="C-terminal effector domain of the bipartite response regulators"/>
    <property type="match status" value="1"/>
</dbReference>
<dbReference type="InterPro" id="IPR036890">
    <property type="entry name" value="HATPase_C_sf"/>
</dbReference>
<dbReference type="SUPFAM" id="SSF55874">
    <property type="entry name" value="ATPase domain of HSP90 chaperone/DNA topoisomerase II/histidine kinase"/>
    <property type="match status" value="1"/>
</dbReference>
<dbReference type="Gene3D" id="3.30.565.10">
    <property type="entry name" value="Histidine kinase-like ATPase, C-terminal domain"/>
    <property type="match status" value="1"/>
</dbReference>
<feature type="domain" description="HTH luxR-type" evidence="4">
    <location>
        <begin position="353"/>
        <end position="418"/>
    </location>
</feature>
<keyword evidence="6" id="KW-1185">Reference proteome</keyword>
<keyword evidence="2" id="KW-0238">DNA-binding</keyword>
<reference evidence="6" key="1">
    <citation type="journal article" date="2019" name="Int. J. Syst. Evol. Microbiol.">
        <title>The Global Catalogue of Microorganisms (GCM) 10K type strain sequencing project: providing services to taxonomists for standard genome sequencing and annotation.</title>
        <authorList>
            <consortium name="The Broad Institute Genomics Platform"/>
            <consortium name="The Broad Institute Genome Sequencing Center for Infectious Disease"/>
            <person name="Wu L."/>
            <person name="Ma J."/>
        </authorList>
    </citation>
    <scope>NUCLEOTIDE SEQUENCE [LARGE SCALE GENOMIC DNA]</scope>
    <source>
        <strain evidence="6">JCM 3296</strain>
    </source>
</reference>
<keyword evidence="3" id="KW-0804">Transcription</keyword>
<dbReference type="InterPro" id="IPR000792">
    <property type="entry name" value="Tscrpt_reg_LuxR_C"/>
</dbReference>
<dbReference type="PRINTS" id="PR00038">
    <property type="entry name" value="HTHLUXR"/>
</dbReference>
<proteinExistence type="predicted"/>
<dbReference type="EMBL" id="BMRE01000014">
    <property type="protein sequence ID" value="GGU41210.1"/>
    <property type="molecule type" value="Genomic_DNA"/>
</dbReference>